<keyword evidence="1" id="KW-0812">Transmembrane</keyword>
<feature type="transmembrane region" description="Helical" evidence="1">
    <location>
        <begin position="12"/>
        <end position="36"/>
    </location>
</feature>
<evidence type="ECO:0000256" key="1">
    <source>
        <dbReference type="SAM" id="Phobius"/>
    </source>
</evidence>
<sequence length="365" mass="40858">MEHHDKNSGSILMLWLMLLIAFYVSAGYLASSGLYADKIASEVRHMERIDPDKTEKGKTAPDYRYLNGEQYKSQKVEVGMYVDRIETISTKETLWTVDFYLWFKWVGDEINPGESFHVVDGEVLSKPLVRSSSEGDNHYALYKVAARITKMFDITRYPLDNHQLTIRVEESDHQWKVLQYVPDFKETTYSSRVNVPGYMIHSSDLVNKPHAYKSSRGDPLAPQAEKAVYTQLTYALGIERPDWGLYFKMFQGLFASVAIAFLAFLLVPAADDRISLGVGAFFAAMANAYINLAELPGVGRVTLTDMVNGIGMVTILLTIFATIISTHIAESKGDVKHARAFDRISLVLFIVGFVGVNVAIVVAAT</sequence>
<name>A0A3B0ZUY2_9ZZZZ</name>
<feature type="transmembrane region" description="Helical" evidence="1">
    <location>
        <begin position="274"/>
        <end position="290"/>
    </location>
</feature>
<accession>A0A3B0ZUY2</accession>
<feature type="transmembrane region" description="Helical" evidence="1">
    <location>
        <begin position="243"/>
        <end position="267"/>
    </location>
</feature>
<evidence type="ECO:0000313" key="2">
    <source>
        <dbReference type="EMBL" id="VAW89819.1"/>
    </source>
</evidence>
<dbReference type="Gene3D" id="2.70.170.10">
    <property type="entry name" value="Neurotransmitter-gated ion-channel ligand-binding domain"/>
    <property type="match status" value="1"/>
</dbReference>
<proteinExistence type="predicted"/>
<dbReference type="AlphaFoldDB" id="A0A3B0ZUY2"/>
<keyword evidence="1" id="KW-0472">Membrane</keyword>
<protein>
    <recommendedName>
        <fullName evidence="3">Neurotransmitter-gated ion-channel ligand-binding domain-containing protein</fullName>
    </recommendedName>
</protein>
<organism evidence="2">
    <name type="scientific">hydrothermal vent metagenome</name>
    <dbReference type="NCBI Taxonomy" id="652676"/>
    <lineage>
        <taxon>unclassified sequences</taxon>
        <taxon>metagenomes</taxon>
        <taxon>ecological metagenomes</taxon>
    </lineage>
</organism>
<dbReference type="InterPro" id="IPR036734">
    <property type="entry name" value="Neur_chan_lig-bd_sf"/>
</dbReference>
<reference evidence="2" key="1">
    <citation type="submission" date="2018-06" db="EMBL/GenBank/DDBJ databases">
        <authorList>
            <person name="Zhirakovskaya E."/>
        </authorList>
    </citation>
    <scope>NUCLEOTIDE SEQUENCE</scope>
</reference>
<evidence type="ECO:0008006" key="3">
    <source>
        <dbReference type="Google" id="ProtNLM"/>
    </source>
</evidence>
<gene>
    <name evidence="2" type="ORF">MNBD_GAMMA17-1273</name>
</gene>
<dbReference type="GO" id="GO:0016020">
    <property type="term" value="C:membrane"/>
    <property type="evidence" value="ECO:0007669"/>
    <property type="project" value="InterPro"/>
</dbReference>
<feature type="transmembrane region" description="Helical" evidence="1">
    <location>
        <begin position="310"/>
        <end position="329"/>
    </location>
</feature>
<keyword evidence="1" id="KW-1133">Transmembrane helix</keyword>
<dbReference type="GO" id="GO:0005230">
    <property type="term" value="F:extracellular ligand-gated monoatomic ion channel activity"/>
    <property type="evidence" value="ECO:0007669"/>
    <property type="project" value="InterPro"/>
</dbReference>
<dbReference type="EMBL" id="UOFQ01000155">
    <property type="protein sequence ID" value="VAW89819.1"/>
    <property type="molecule type" value="Genomic_DNA"/>
</dbReference>
<feature type="transmembrane region" description="Helical" evidence="1">
    <location>
        <begin position="341"/>
        <end position="364"/>
    </location>
</feature>
<dbReference type="InterPro" id="IPR038050">
    <property type="entry name" value="Neuro_actylchol_rec"/>
</dbReference>
<dbReference type="Gene3D" id="1.20.58.390">
    <property type="entry name" value="Neurotransmitter-gated ion-channel transmembrane domain"/>
    <property type="match status" value="1"/>
</dbReference>